<gene>
    <name evidence="2" type="ORF">MEDL_56977</name>
</gene>
<name>A0A8S3URE8_MYTED</name>
<organism evidence="2 3">
    <name type="scientific">Mytilus edulis</name>
    <name type="common">Blue mussel</name>
    <dbReference type="NCBI Taxonomy" id="6550"/>
    <lineage>
        <taxon>Eukaryota</taxon>
        <taxon>Metazoa</taxon>
        <taxon>Spiralia</taxon>
        <taxon>Lophotrochozoa</taxon>
        <taxon>Mollusca</taxon>
        <taxon>Bivalvia</taxon>
        <taxon>Autobranchia</taxon>
        <taxon>Pteriomorphia</taxon>
        <taxon>Mytilida</taxon>
        <taxon>Mytiloidea</taxon>
        <taxon>Mytilidae</taxon>
        <taxon>Mytilinae</taxon>
        <taxon>Mytilus</taxon>
    </lineage>
</organism>
<evidence type="ECO:0000256" key="1">
    <source>
        <dbReference type="SAM" id="MobiDB-lite"/>
    </source>
</evidence>
<dbReference type="Proteomes" id="UP000683360">
    <property type="component" value="Unassembled WGS sequence"/>
</dbReference>
<keyword evidence="3" id="KW-1185">Reference proteome</keyword>
<reference evidence="2" key="1">
    <citation type="submission" date="2021-03" db="EMBL/GenBank/DDBJ databases">
        <authorList>
            <person name="Bekaert M."/>
        </authorList>
    </citation>
    <scope>NUCLEOTIDE SEQUENCE</scope>
</reference>
<evidence type="ECO:0000313" key="2">
    <source>
        <dbReference type="EMBL" id="CAG2244931.1"/>
    </source>
</evidence>
<dbReference type="EMBL" id="CAJPWZ010002752">
    <property type="protein sequence ID" value="CAG2244931.1"/>
    <property type="molecule type" value="Genomic_DNA"/>
</dbReference>
<feature type="region of interest" description="Disordered" evidence="1">
    <location>
        <begin position="90"/>
        <end position="141"/>
    </location>
</feature>
<sequence length="304" mass="34844">MDAGQEIESSHLLPTTSAFFAGAKLAKSKPYKNIETKPCVFCHEIHAPTECSNITDTESRNCLGNHRLNECKSENTCRYCNRKHHTSLSNAHKSNDIKQGNEESDRNGGNTSTHTNFRANNNQSSNPLNPPNPPSLNSTNVHLVNDSFTTEQDTTILETLEFGVYRNQYSKEIEEDDTYTKAFARLAWKEDSDKLPTNSTVTKKRTQNVTTNLIKTPDMLKGYGEIIQEHKGRRFRKKVTETTEISRKANPDHPVHRKSSTSRIRIVNNCRKRKRWKSEYHMLLREFLRKIISVGSNTNDDKQF</sequence>
<feature type="compositionally biased region" description="Polar residues" evidence="1">
    <location>
        <begin position="107"/>
        <end position="119"/>
    </location>
</feature>
<accession>A0A8S3URE8</accession>
<feature type="compositionally biased region" description="Basic and acidic residues" evidence="1">
    <location>
        <begin position="93"/>
        <end position="106"/>
    </location>
</feature>
<protein>
    <submittedName>
        <fullName evidence="2">Uncharacterized protein</fullName>
    </submittedName>
</protein>
<comment type="caution">
    <text evidence="2">The sequence shown here is derived from an EMBL/GenBank/DDBJ whole genome shotgun (WGS) entry which is preliminary data.</text>
</comment>
<dbReference type="AlphaFoldDB" id="A0A8S3URE8"/>
<evidence type="ECO:0000313" key="3">
    <source>
        <dbReference type="Proteomes" id="UP000683360"/>
    </source>
</evidence>
<dbReference type="OrthoDB" id="6155266at2759"/>
<proteinExistence type="predicted"/>